<name>A0ABT9KCN9_9PAST</name>
<reference evidence="1 2" key="1">
    <citation type="submission" date="2022-12" db="EMBL/GenBank/DDBJ databases">
        <title>Genome sequence of Pasteurellaceae Bisgaard Taxon 45.</title>
        <authorList>
            <person name="Foggin C."/>
            <person name="Rosen L.E."/>
            <person name="Henton M."/>
            <person name="Buys A."/>
            <person name="Floyd T."/>
            <person name="Turner A.D."/>
            <person name="Tarbin J."/>
            <person name="Lloyd A.S."/>
            <person name="Chaitezvi C."/>
            <person name="Ellis R.J."/>
            <person name="Roberts H.C."/>
            <person name="Dastjerdi A."/>
            <person name="Nunez A."/>
            <person name="Van Vliet A.H."/>
            <person name="Steinbach F."/>
        </authorList>
    </citation>
    <scope>NUCLEOTIDE SEQUENCE [LARGE SCALE GENOMIC DNA]</scope>
    <source>
        <strain evidence="1 2">VF20HR</strain>
    </source>
</reference>
<protein>
    <submittedName>
        <fullName evidence="1">DciA family protein</fullName>
    </submittedName>
</protein>
<dbReference type="EMBL" id="JAQAHH010000003">
    <property type="protein sequence ID" value="MDP9499829.1"/>
    <property type="molecule type" value="Genomic_DNA"/>
</dbReference>
<sequence>MRYEKPVNVVELLENSHLAKIMKKGLFLNALNQQLQQRIPQQYQGLYQVANLEQDTLYLHVANASVRQALLFEQNTVLALINQDYPEVKKITFNITPNLFA</sequence>
<comment type="caution">
    <text evidence="1">The sequence shown here is derived from an EMBL/GenBank/DDBJ whole genome shotgun (WGS) entry which is preliminary data.</text>
</comment>
<dbReference type="InterPro" id="IPR007922">
    <property type="entry name" value="DciA-like"/>
</dbReference>
<evidence type="ECO:0000313" key="2">
    <source>
        <dbReference type="Proteomes" id="UP001224083"/>
    </source>
</evidence>
<organism evidence="1 2">
    <name type="scientific">Bisgaard Taxon 45</name>
    <dbReference type="NCBI Taxonomy" id="304289"/>
    <lineage>
        <taxon>Bacteria</taxon>
        <taxon>Pseudomonadati</taxon>
        <taxon>Pseudomonadota</taxon>
        <taxon>Gammaproteobacteria</taxon>
        <taxon>Pasteurellales</taxon>
        <taxon>Pasteurellaceae</taxon>
    </lineage>
</organism>
<gene>
    <name evidence="1" type="ORF">O7M46_02550</name>
</gene>
<proteinExistence type="predicted"/>
<evidence type="ECO:0000313" key="1">
    <source>
        <dbReference type="EMBL" id="MDP9499829.1"/>
    </source>
</evidence>
<accession>A0ABT9KCN9</accession>
<dbReference type="Pfam" id="PF05258">
    <property type="entry name" value="DciA"/>
    <property type="match status" value="1"/>
</dbReference>
<dbReference type="Proteomes" id="UP001224083">
    <property type="component" value="Unassembled WGS sequence"/>
</dbReference>
<keyword evidence="2" id="KW-1185">Reference proteome</keyword>